<dbReference type="EMBL" id="ABEU02000016">
    <property type="protein sequence ID" value="PNR38305.1"/>
    <property type="molecule type" value="Genomic_DNA"/>
</dbReference>
<accession>A0A2K1J9V1</accession>
<dbReference type="Gramene" id="Pp3c16_24400V3.1">
    <property type="protein sequence ID" value="Pp3c16_24400V3.1"/>
    <property type="gene ID" value="Pp3c16_24400"/>
</dbReference>
<reference evidence="3" key="3">
    <citation type="submission" date="2020-12" db="UniProtKB">
        <authorList>
            <consortium name="EnsemblPlants"/>
        </authorList>
    </citation>
    <scope>IDENTIFICATION</scope>
</reference>
<proteinExistence type="predicted"/>
<protein>
    <recommendedName>
        <fullName evidence="5">Reverse transcriptase Ty1/copia-type domain-containing protein</fullName>
    </recommendedName>
</protein>
<gene>
    <name evidence="2" type="ORF">PHYPA_021416</name>
</gene>
<dbReference type="Proteomes" id="UP000006727">
    <property type="component" value="Chromosome 16"/>
</dbReference>
<dbReference type="InParanoid" id="A0A2K1J9V1"/>
<evidence type="ECO:0008006" key="5">
    <source>
        <dbReference type="Google" id="ProtNLM"/>
    </source>
</evidence>
<reference evidence="2 4" key="1">
    <citation type="journal article" date="2008" name="Science">
        <title>The Physcomitrella genome reveals evolutionary insights into the conquest of land by plants.</title>
        <authorList>
            <person name="Rensing S."/>
            <person name="Lang D."/>
            <person name="Zimmer A."/>
            <person name="Terry A."/>
            <person name="Salamov A."/>
            <person name="Shapiro H."/>
            <person name="Nishiyama T."/>
            <person name="Perroud P.-F."/>
            <person name="Lindquist E."/>
            <person name="Kamisugi Y."/>
            <person name="Tanahashi T."/>
            <person name="Sakakibara K."/>
            <person name="Fujita T."/>
            <person name="Oishi K."/>
            <person name="Shin-I T."/>
            <person name="Kuroki Y."/>
            <person name="Toyoda A."/>
            <person name="Suzuki Y."/>
            <person name="Hashimoto A."/>
            <person name="Yamaguchi K."/>
            <person name="Sugano A."/>
            <person name="Kohara Y."/>
            <person name="Fujiyama A."/>
            <person name="Anterola A."/>
            <person name="Aoki S."/>
            <person name="Ashton N."/>
            <person name="Barbazuk W.B."/>
            <person name="Barker E."/>
            <person name="Bennetzen J."/>
            <person name="Bezanilla M."/>
            <person name="Blankenship R."/>
            <person name="Cho S.H."/>
            <person name="Dutcher S."/>
            <person name="Estelle M."/>
            <person name="Fawcett J.A."/>
            <person name="Gundlach H."/>
            <person name="Hanada K."/>
            <person name="Heyl A."/>
            <person name="Hicks K.A."/>
            <person name="Hugh J."/>
            <person name="Lohr M."/>
            <person name="Mayer K."/>
            <person name="Melkozernov A."/>
            <person name="Murata T."/>
            <person name="Nelson D."/>
            <person name="Pils B."/>
            <person name="Prigge M."/>
            <person name="Reiss B."/>
            <person name="Renner T."/>
            <person name="Rombauts S."/>
            <person name="Rushton P."/>
            <person name="Sanderfoot A."/>
            <person name="Schween G."/>
            <person name="Shiu S.-H."/>
            <person name="Stueber K."/>
            <person name="Theodoulou F.L."/>
            <person name="Tu H."/>
            <person name="Van de Peer Y."/>
            <person name="Verrier P.J."/>
            <person name="Waters E."/>
            <person name="Wood A."/>
            <person name="Yang L."/>
            <person name="Cove D."/>
            <person name="Cuming A."/>
            <person name="Hasebe M."/>
            <person name="Lucas S."/>
            <person name="Mishler D.B."/>
            <person name="Reski R."/>
            <person name="Grigoriev I."/>
            <person name="Quatrano R.S."/>
            <person name="Boore J.L."/>
        </authorList>
    </citation>
    <scope>NUCLEOTIDE SEQUENCE [LARGE SCALE GENOMIC DNA]</scope>
    <source>
        <strain evidence="3 4">cv. Gransden 2004</strain>
    </source>
</reference>
<feature type="region of interest" description="Disordered" evidence="1">
    <location>
        <begin position="1"/>
        <end position="20"/>
    </location>
</feature>
<dbReference type="EnsemblPlants" id="Pp3c16_24400V3.1">
    <property type="protein sequence ID" value="Pp3c16_24400V3.1"/>
    <property type="gene ID" value="Pp3c16_24400"/>
</dbReference>
<sequence length="232" mass="26422">MEGPPHSCTGSLTKQSATGGADLRDRRRVVISCRKTDWTWYCDVRQGRGHAAAASAQSGCGPSLTCRTSAGRGARRFTCKILLLRHIRVFGLQVYILKNNCIADKLSMRSYKDLLTSSHPITTCWIFKTMLGTNGKPTKLKTTFLNNNLLEPIYMIQPKEFIKPESAHKVCLLQKSLYNLKIEVKKIKPILIYYNNQSIIKSTKNLIYHARSKYIENVLIYMVELFYIPTLE</sequence>
<evidence type="ECO:0000313" key="4">
    <source>
        <dbReference type="Proteomes" id="UP000006727"/>
    </source>
</evidence>
<name>A0A2K1J9V1_PHYPA</name>
<evidence type="ECO:0000256" key="1">
    <source>
        <dbReference type="SAM" id="MobiDB-lite"/>
    </source>
</evidence>
<keyword evidence="4" id="KW-1185">Reference proteome</keyword>
<evidence type="ECO:0000313" key="3">
    <source>
        <dbReference type="EnsemblPlants" id="Pp3c16_24400V3.1"/>
    </source>
</evidence>
<evidence type="ECO:0000313" key="2">
    <source>
        <dbReference type="EMBL" id="PNR38305.1"/>
    </source>
</evidence>
<organism evidence="2">
    <name type="scientific">Physcomitrium patens</name>
    <name type="common">Spreading-leaved earth moss</name>
    <name type="synonym">Physcomitrella patens</name>
    <dbReference type="NCBI Taxonomy" id="3218"/>
    <lineage>
        <taxon>Eukaryota</taxon>
        <taxon>Viridiplantae</taxon>
        <taxon>Streptophyta</taxon>
        <taxon>Embryophyta</taxon>
        <taxon>Bryophyta</taxon>
        <taxon>Bryophytina</taxon>
        <taxon>Bryopsida</taxon>
        <taxon>Funariidae</taxon>
        <taxon>Funariales</taxon>
        <taxon>Funariaceae</taxon>
        <taxon>Physcomitrium</taxon>
    </lineage>
</organism>
<reference evidence="2 4" key="2">
    <citation type="journal article" date="2018" name="Plant J.">
        <title>The Physcomitrella patens chromosome-scale assembly reveals moss genome structure and evolution.</title>
        <authorList>
            <person name="Lang D."/>
            <person name="Ullrich K.K."/>
            <person name="Murat F."/>
            <person name="Fuchs J."/>
            <person name="Jenkins J."/>
            <person name="Haas F.B."/>
            <person name="Piednoel M."/>
            <person name="Gundlach H."/>
            <person name="Van Bel M."/>
            <person name="Meyberg R."/>
            <person name="Vives C."/>
            <person name="Morata J."/>
            <person name="Symeonidi A."/>
            <person name="Hiss M."/>
            <person name="Muchero W."/>
            <person name="Kamisugi Y."/>
            <person name="Saleh O."/>
            <person name="Blanc G."/>
            <person name="Decker E.L."/>
            <person name="van Gessel N."/>
            <person name="Grimwood J."/>
            <person name="Hayes R.D."/>
            <person name="Graham S.W."/>
            <person name="Gunter L.E."/>
            <person name="McDaniel S.F."/>
            <person name="Hoernstein S.N.W."/>
            <person name="Larsson A."/>
            <person name="Li F.W."/>
            <person name="Perroud P.F."/>
            <person name="Phillips J."/>
            <person name="Ranjan P."/>
            <person name="Rokshar D.S."/>
            <person name="Rothfels C.J."/>
            <person name="Schneider L."/>
            <person name="Shu S."/>
            <person name="Stevenson D.W."/>
            <person name="Thummler F."/>
            <person name="Tillich M."/>
            <person name="Villarreal Aguilar J.C."/>
            <person name="Widiez T."/>
            <person name="Wong G.K."/>
            <person name="Wymore A."/>
            <person name="Zhang Y."/>
            <person name="Zimmer A.D."/>
            <person name="Quatrano R.S."/>
            <person name="Mayer K.F.X."/>
            <person name="Goodstein D."/>
            <person name="Casacuberta J.M."/>
            <person name="Vandepoele K."/>
            <person name="Reski R."/>
            <person name="Cuming A.C."/>
            <person name="Tuskan G.A."/>
            <person name="Maumus F."/>
            <person name="Salse J."/>
            <person name="Schmutz J."/>
            <person name="Rensing S.A."/>
        </authorList>
    </citation>
    <scope>NUCLEOTIDE SEQUENCE [LARGE SCALE GENOMIC DNA]</scope>
    <source>
        <strain evidence="3 4">cv. Gransden 2004</strain>
    </source>
</reference>
<dbReference type="AlphaFoldDB" id="A0A2K1J9V1"/>
<feature type="compositionally biased region" description="Polar residues" evidence="1">
    <location>
        <begin position="8"/>
        <end position="18"/>
    </location>
</feature>